<gene>
    <name evidence="1" type="ORF">ILYODFUR_034181</name>
</gene>
<dbReference type="EMBL" id="JAHRIQ010075584">
    <property type="protein sequence ID" value="MEQ2246037.1"/>
    <property type="molecule type" value="Genomic_DNA"/>
</dbReference>
<sequence length="84" mass="9685">MEQTTTRRSLNLRLSVLHAAKFSLSSIRWVCLAWELADIGQYFNFTFINFLTYNSAIQVLAYNRDTFALTVCSITKILYPAVEN</sequence>
<evidence type="ECO:0008006" key="3">
    <source>
        <dbReference type="Google" id="ProtNLM"/>
    </source>
</evidence>
<proteinExistence type="predicted"/>
<name>A0ABV0UQC9_9TELE</name>
<comment type="caution">
    <text evidence="1">The sequence shown here is derived from an EMBL/GenBank/DDBJ whole genome shotgun (WGS) entry which is preliminary data.</text>
</comment>
<accession>A0ABV0UQC9</accession>
<reference evidence="1 2" key="1">
    <citation type="submission" date="2021-06" db="EMBL/GenBank/DDBJ databases">
        <authorList>
            <person name="Palmer J.M."/>
        </authorList>
    </citation>
    <scope>NUCLEOTIDE SEQUENCE [LARGE SCALE GENOMIC DNA]</scope>
    <source>
        <strain evidence="2">if_2019</strain>
        <tissue evidence="1">Muscle</tissue>
    </source>
</reference>
<keyword evidence="2" id="KW-1185">Reference proteome</keyword>
<organism evidence="1 2">
    <name type="scientific">Ilyodon furcidens</name>
    <name type="common">goldbreast splitfin</name>
    <dbReference type="NCBI Taxonomy" id="33524"/>
    <lineage>
        <taxon>Eukaryota</taxon>
        <taxon>Metazoa</taxon>
        <taxon>Chordata</taxon>
        <taxon>Craniata</taxon>
        <taxon>Vertebrata</taxon>
        <taxon>Euteleostomi</taxon>
        <taxon>Actinopterygii</taxon>
        <taxon>Neopterygii</taxon>
        <taxon>Teleostei</taxon>
        <taxon>Neoteleostei</taxon>
        <taxon>Acanthomorphata</taxon>
        <taxon>Ovalentaria</taxon>
        <taxon>Atherinomorphae</taxon>
        <taxon>Cyprinodontiformes</taxon>
        <taxon>Goodeidae</taxon>
        <taxon>Ilyodon</taxon>
    </lineage>
</organism>
<evidence type="ECO:0000313" key="1">
    <source>
        <dbReference type="EMBL" id="MEQ2246037.1"/>
    </source>
</evidence>
<evidence type="ECO:0000313" key="2">
    <source>
        <dbReference type="Proteomes" id="UP001482620"/>
    </source>
</evidence>
<protein>
    <recommendedName>
        <fullName evidence="3">G-protein coupled receptors family 1 profile domain-containing protein</fullName>
    </recommendedName>
</protein>
<dbReference type="Proteomes" id="UP001482620">
    <property type="component" value="Unassembled WGS sequence"/>
</dbReference>